<evidence type="ECO:0000313" key="7">
    <source>
        <dbReference type="Proteomes" id="UP000708338"/>
    </source>
</evidence>
<dbReference type="PROSITE" id="PS00060">
    <property type="entry name" value="ADH_IRON_2"/>
    <property type="match status" value="1"/>
</dbReference>
<accession>A0AA41FH06</accession>
<dbReference type="AlphaFoldDB" id="A0AA41FH06"/>
<evidence type="ECO:0000256" key="1">
    <source>
        <dbReference type="ARBA" id="ARBA00007358"/>
    </source>
</evidence>
<dbReference type="FunFam" id="3.40.50.1970:FF:000003">
    <property type="entry name" value="Alcohol dehydrogenase, iron-containing"/>
    <property type="match status" value="1"/>
</dbReference>
<dbReference type="GO" id="GO:0004022">
    <property type="term" value="F:alcohol dehydrogenase (NAD+) activity"/>
    <property type="evidence" value="ECO:0007669"/>
    <property type="project" value="TreeGrafter"/>
</dbReference>
<comment type="caution">
    <text evidence="6">The sequence shown here is derived from an EMBL/GenBank/DDBJ whole genome shotgun (WGS) entry which is preliminary data.</text>
</comment>
<proteinExistence type="inferred from homology"/>
<evidence type="ECO:0000313" key="6">
    <source>
        <dbReference type="EMBL" id="MBT9811546.1"/>
    </source>
</evidence>
<keyword evidence="3" id="KW-0520">NAD</keyword>
<evidence type="ECO:0000259" key="4">
    <source>
        <dbReference type="Pfam" id="PF00465"/>
    </source>
</evidence>
<dbReference type="Gene3D" id="1.20.1090.10">
    <property type="entry name" value="Dehydroquinate synthase-like - alpha domain"/>
    <property type="match status" value="1"/>
</dbReference>
<dbReference type="InterPro" id="IPR018211">
    <property type="entry name" value="ADH_Fe_CS"/>
</dbReference>
<dbReference type="PANTHER" id="PTHR11496:SF102">
    <property type="entry name" value="ALCOHOL DEHYDROGENASE 4"/>
    <property type="match status" value="1"/>
</dbReference>
<feature type="domain" description="Fe-containing alcohol dehydrogenase-like C-terminal" evidence="5">
    <location>
        <begin position="190"/>
        <end position="386"/>
    </location>
</feature>
<dbReference type="SUPFAM" id="SSF56796">
    <property type="entry name" value="Dehydroquinate synthase-like"/>
    <property type="match status" value="1"/>
</dbReference>
<organism evidence="6 7">
    <name type="scientific">Enterocloster citroniae</name>
    <dbReference type="NCBI Taxonomy" id="358743"/>
    <lineage>
        <taxon>Bacteria</taxon>
        <taxon>Bacillati</taxon>
        <taxon>Bacillota</taxon>
        <taxon>Clostridia</taxon>
        <taxon>Lachnospirales</taxon>
        <taxon>Lachnospiraceae</taxon>
        <taxon>Enterocloster</taxon>
    </lineage>
</organism>
<dbReference type="Gene3D" id="3.40.50.1970">
    <property type="match status" value="1"/>
</dbReference>
<dbReference type="FunFam" id="1.20.1090.10:FF:000001">
    <property type="entry name" value="Aldehyde-alcohol dehydrogenase"/>
    <property type="match status" value="1"/>
</dbReference>
<feature type="domain" description="Alcohol dehydrogenase iron-type/glycerol dehydrogenase GldA" evidence="4">
    <location>
        <begin position="11"/>
        <end position="178"/>
    </location>
</feature>
<name>A0AA41FH06_9FIRM</name>
<keyword evidence="2" id="KW-0560">Oxidoreductase</keyword>
<evidence type="ECO:0000256" key="3">
    <source>
        <dbReference type="ARBA" id="ARBA00023027"/>
    </source>
</evidence>
<dbReference type="CDD" id="cd08188">
    <property type="entry name" value="PDDH"/>
    <property type="match status" value="1"/>
</dbReference>
<dbReference type="EMBL" id="WQPS01000029">
    <property type="protein sequence ID" value="MBT9811546.1"/>
    <property type="molecule type" value="Genomic_DNA"/>
</dbReference>
<dbReference type="InterPro" id="IPR039697">
    <property type="entry name" value="Alcohol_dehydrogenase_Fe"/>
</dbReference>
<dbReference type="GO" id="GO:0046872">
    <property type="term" value="F:metal ion binding"/>
    <property type="evidence" value="ECO:0007669"/>
    <property type="project" value="InterPro"/>
</dbReference>
<dbReference type="Pfam" id="PF00465">
    <property type="entry name" value="Fe-ADH"/>
    <property type="match status" value="1"/>
</dbReference>
<dbReference type="InterPro" id="IPR056798">
    <property type="entry name" value="ADH_Fe_C"/>
</dbReference>
<comment type="similarity">
    <text evidence="1">Belongs to the iron-containing alcohol dehydrogenase family.</text>
</comment>
<evidence type="ECO:0000256" key="2">
    <source>
        <dbReference type="ARBA" id="ARBA00023002"/>
    </source>
</evidence>
<dbReference type="RefSeq" id="WP_007857997.1">
    <property type="nucleotide sequence ID" value="NZ_CABJDD010000004.1"/>
</dbReference>
<dbReference type="Pfam" id="PF25137">
    <property type="entry name" value="ADH_Fe_C"/>
    <property type="match status" value="1"/>
</dbReference>
<gene>
    <name evidence="6" type="ORF">GPL26_18170</name>
</gene>
<reference evidence="6" key="1">
    <citation type="journal article" date="2021" name="Gut Microbes">
        <title>A synthetic consortium of 100 gut commensals modulates the composition and function in a colon model of the microbiome of elderly subjects.</title>
        <authorList>
            <person name="Perez M."/>
            <person name="Ntemiri A."/>
            <person name="Tan H."/>
            <person name="Harris H.M.B."/>
            <person name="Roager H.M."/>
            <person name="Ribiere C."/>
            <person name="O'Toole P.W."/>
        </authorList>
    </citation>
    <scope>NUCLEOTIDE SEQUENCE</scope>
    <source>
        <strain evidence="6">MCC335</strain>
    </source>
</reference>
<dbReference type="PROSITE" id="PS00913">
    <property type="entry name" value="ADH_IRON_1"/>
    <property type="match status" value="1"/>
</dbReference>
<dbReference type="InterPro" id="IPR001670">
    <property type="entry name" value="ADH_Fe/GldA"/>
</dbReference>
<evidence type="ECO:0000259" key="5">
    <source>
        <dbReference type="Pfam" id="PF25137"/>
    </source>
</evidence>
<protein>
    <submittedName>
        <fullName evidence="6">Iron-containing alcohol dehydrogenase</fullName>
    </submittedName>
</protein>
<dbReference type="Proteomes" id="UP000708338">
    <property type="component" value="Unassembled WGS sequence"/>
</dbReference>
<dbReference type="PANTHER" id="PTHR11496">
    <property type="entry name" value="ALCOHOL DEHYDROGENASE"/>
    <property type="match status" value="1"/>
</dbReference>
<sequence>MEEHVKQFFMPRESLFGRGCSRKIGQYLSQRNLCSALVVTDTHLVECGVVNRVTVPLEEYGISFELFDQVSPNPTLTNVREGAEYYQKKGCDCIIAVGGGSPIDCGKAMGVWLGGKGELRDYIGLERCAKDSVPLIAVNTTAGTASEISRACLIIDESQGRKIAIKDKHAIPLLAVNDSELMVSLPPGLTASTGMDALTHAVESYTSTEAYPVTRASALEAVRLILEHLEKACSSPDSYEHRDNLIYAEFLAGISFCNSGLGLVHAMSHQLSATYGLAHGLCNAILLPYVMEFNRNICPGLYDNLWHRVSEKAPENCSEGMASDKMISHIRGMSERIGTARKLRELGVAQKEFSNMAQKALIDGCYRTTPVKADREMITTIYERAF</sequence>